<evidence type="ECO:0000256" key="2">
    <source>
        <dbReference type="SAM" id="MobiDB-lite"/>
    </source>
</evidence>
<proteinExistence type="predicted"/>
<keyword evidence="1" id="KW-0560">Oxidoreductase</keyword>
<gene>
    <name evidence="3" type="ORF">AT302_17390</name>
</gene>
<dbReference type="Proteomes" id="UP000060277">
    <property type="component" value="Chromosome"/>
</dbReference>
<dbReference type="SUPFAM" id="SSF54292">
    <property type="entry name" value="2Fe-2S ferredoxin-like"/>
    <property type="match status" value="1"/>
</dbReference>
<protein>
    <recommendedName>
        <fullName evidence="5">Hydrogen cyanide synthase subunit HcnA</fullName>
    </recommendedName>
</protein>
<feature type="compositionally biased region" description="Low complexity" evidence="2">
    <location>
        <begin position="136"/>
        <end position="153"/>
    </location>
</feature>
<sequence>MSRLMQDLQHSPQLARLAETSRAPVTFYLDGAPVQALTGDTVLTAILMHQRHVRISEFNGAPRAGFCLIGACQDCWVRCEADSVDTADVADAARGHTAAKPQQLTRLRACSTLVRPGMRIVTNAAIASTANDGESTESTDSAESAKATPGGQA</sequence>
<dbReference type="Gene3D" id="3.10.20.440">
    <property type="entry name" value="2Fe-2S iron-sulphur cluster binding domain, sarcosine oxidase, alpha subunit, N-terminal domain"/>
    <property type="match status" value="1"/>
</dbReference>
<evidence type="ECO:0000313" key="3">
    <source>
        <dbReference type="EMBL" id="ALS61283.1"/>
    </source>
</evidence>
<keyword evidence="4" id="KW-1185">Reference proteome</keyword>
<dbReference type="InterPro" id="IPR036010">
    <property type="entry name" value="2Fe-2S_ferredoxin-like_sf"/>
</dbReference>
<name>A0ABN4JK32_9BURK</name>
<accession>A0ABN4JK32</accession>
<dbReference type="RefSeq" id="WP_058378194.1">
    <property type="nucleotide sequence ID" value="NZ_CP013480.3"/>
</dbReference>
<organism evidence="3 4">
    <name type="scientific">Pandoraea norimbergensis</name>
    <dbReference type="NCBI Taxonomy" id="93219"/>
    <lineage>
        <taxon>Bacteria</taxon>
        <taxon>Pseudomonadati</taxon>
        <taxon>Pseudomonadota</taxon>
        <taxon>Betaproteobacteria</taxon>
        <taxon>Burkholderiales</taxon>
        <taxon>Burkholderiaceae</taxon>
        <taxon>Pandoraea</taxon>
    </lineage>
</organism>
<reference evidence="4" key="1">
    <citation type="submission" date="2015-12" db="EMBL/GenBank/DDBJ databases">
        <title>Complete genome sequence of Pandoraea norimbergensis DSM 11628.</title>
        <authorList>
            <person name="Ee R."/>
            <person name="Lim Y.-L."/>
            <person name="Yong D."/>
            <person name="Yin W.-F."/>
            <person name="Chan K.-G."/>
        </authorList>
    </citation>
    <scope>NUCLEOTIDE SEQUENCE [LARGE SCALE GENOMIC DNA]</scope>
    <source>
        <strain evidence="4">DSM 11628</strain>
    </source>
</reference>
<feature type="region of interest" description="Disordered" evidence="2">
    <location>
        <begin position="129"/>
        <end position="153"/>
    </location>
</feature>
<evidence type="ECO:0000256" key="1">
    <source>
        <dbReference type="ARBA" id="ARBA00023002"/>
    </source>
</evidence>
<evidence type="ECO:0000313" key="4">
    <source>
        <dbReference type="Proteomes" id="UP000060277"/>
    </source>
</evidence>
<dbReference type="InterPro" id="IPR042204">
    <property type="entry name" value="2Fe-2S-bd_N"/>
</dbReference>
<dbReference type="EMBL" id="CP013480">
    <property type="protein sequence ID" value="ALS61283.1"/>
    <property type="molecule type" value="Genomic_DNA"/>
</dbReference>
<dbReference type="Pfam" id="PF13510">
    <property type="entry name" value="Fer2_4"/>
    <property type="match status" value="1"/>
</dbReference>
<evidence type="ECO:0008006" key="5">
    <source>
        <dbReference type="Google" id="ProtNLM"/>
    </source>
</evidence>